<dbReference type="Proteomes" id="UP001195483">
    <property type="component" value="Unassembled WGS sequence"/>
</dbReference>
<dbReference type="SUPFAM" id="SSF46565">
    <property type="entry name" value="Chaperone J-domain"/>
    <property type="match status" value="1"/>
</dbReference>
<protein>
    <recommendedName>
        <fullName evidence="1">DnaJ homolog subfamily C member 10</fullName>
    </recommendedName>
</protein>
<dbReference type="PRINTS" id="PR00421">
    <property type="entry name" value="THIOREDOXIN"/>
</dbReference>
<feature type="domain" description="Thioredoxin" evidence="3">
    <location>
        <begin position="673"/>
        <end position="784"/>
    </location>
</feature>
<dbReference type="SUPFAM" id="SSF52833">
    <property type="entry name" value="Thioredoxin-like"/>
    <property type="match status" value="5"/>
</dbReference>
<dbReference type="SMART" id="SM00271">
    <property type="entry name" value="DnaJ"/>
    <property type="match status" value="1"/>
</dbReference>
<feature type="domain" description="Thioredoxin" evidence="3">
    <location>
        <begin position="113"/>
        <end position="233"/>
    </location>
</feature>
<dbReference type="PROSITE" id="PS00194">
    <property type="entry name" value="THIOREDOXIN_1"/>
    <property type="match status" value="3"/>
</dbReference>
<comment type="caution">
    <text evidence="4">The sequence shown here is derived from an EMBL/GenBank/DDBJ whole genome shotgun (WGS) entry which is preliminary data.</text>
</comment>
<evidence type="ECO:0000259" key="2">
    <source>
        <dbReference type="PROSITE" id="PS50076"/>
    </source>
</evidence>
<dbReference type="GO" id="GO:0015035">
    <property type="term" value="F:protein-disulfide reductase activity"/>
    <property type="evidence" value="ECO:0007669"/>
    <property type="project" value="TreeGrafter"/>
</dbReference>
<dbReference type="AlphaFoldDB" id="A0AAE0S831"/>
<dbReference type="Pfam" id="PF00085">
    <property type="entry name" value="Thioredoxin"/>
    <property type="match status" value="4"/>
</dbReference>
<reference evidence="4" key="3">
    <citation type="submission" date="2023-05" db="EMBL/GenBank/DDBJ databases">
        <authorList>
            <person name="Smith C.H."/>
        </authorList>
    </citation>
    <scope>NUCLEOTIDE SEQUENCE</scope>
    <source>
        <strain evidence="4">CHS0354</strain>
        <tissue evidence="4">Mantle</tissue>
    </source>
</reference>
<feature type="domain" description="Thioredoxin" evidence="3">
    <location>
        <begin position="521"/>
        <end position="670"/>
    </location>
</feature>
<dbReference type="EMBL" id="JAEAOA010000545">
    <property type="protein sequence ID" value="KAK3587036.1"/>
    <property type="molecule type" value="Genomic_DNA"/>
</dbReference>
<dbReference type="InterPro" id="IPR001623">
    <property type="entry name" value="DnaJ_domain"/>
</dbReference>
<dbReference type="PRINTS" id="PR00625">
    <property type="entry name" value="JDOMAIN"/>
</dbReference>
<keyword evidence="5" id="KW-1185">Reference proteome</keyword>
<feature type="domain" description="J" evidence="2">
    <location>
        <begin position="34"/>
        <end position="98"/>
    </location>
</feature>
<evidence type="ECO:0000259" key="3">
    <source>
        <dbReference type="PROSITE" id="PS51352"/>
    </source>
</evidence>
<dbReference type="Pfam" id="PF00226">
    <property type="entry name" value="DnaJ"/>
    <property type="match status" value="1"/>
</dbReference>
<dbReference type="InterPro" id="IPR017937">
    <property type="entry name" value="Thioredoxin_CS"/>
</dbReference>
<dbReference type="GO" id="GO:0036498">
    <property type="term" value="P:IRE1-mediated unfolded protein response"/>
    <property type="evidence" value="ECO:0007669"/>
    <property type="project" value="TreeGrafter"/>
</dbReference>
<dbReference type="InterPro" id="IPR035674">
    <property type="entry name" value="ERdj5_TRX_C"/>
</dbReference>
<name>A0AAE0S831_9BIVA</name>
<dbReference type="InterPro" id="IPR036869">
    <property type="entry name" value="J_dom_sf"/>
</dbReference>
<dbReference type="CDD" id="cd03004">
    <property type="entry name" value="PDI_a_ERdj5_C"/>
    <property type="match status" value="1"/>
</dbReference>
<dbReference type="PANTHER" id="PTHR44340:SF1">
    <property type="entry name" value="DNAJ HOMOLOG SUBFAMILY C MEMBER 10"/>
    <property type="match status" value="1"/>
</dbReference>
<dbReference type="Gene3D" id="1.10.287.110">
    <property type="entry name" value="DnaJ domain"/>
    <property type="match status" value="1"/>
</dbReference>
<dbReference type="InterPro" id="IPR052460">
    <property type="entry name" value="ER_disulfide_reductase"/>
</dbReference>
<dbReference type="Gene3D" id="3.40.30.10">
    <property type="entry name" value="Glutaredoxin"/>
    <property type="match status" value="6"/>
</dbReference>
<dbReference type="PROSITE" id="PS51352">
    <property type="entry name" value="THIOREDOXIN_2"/>
    <property type="match status" value="3"/>
</dbReference>
<dbReference type="PROSITE" id="PS50076">
    <property type="entry name" value="DNAJ_2"/>
    <property type="match status" value="1"/>
</dbReference>
<reference evidence="4" key="2">
    <citation type="journal article" date="2021" name="Genome Biol. Evol.">
        <title>Developing a high-quality reference genome for a parasitic bivalve with doubly uniparental inheritance (Bivalvia: Unionida).</title>
        <authorList>
            <person name="Smith C.H."/>
        </authorList>
    </citation>
    <scope>NUCLEOTIDE SEQUENCE</scope>
    <source>
        <strain evidence="4">CHS0354</strain>
        <tissue evidence="4">Mantle</tissue>
    </source>
</reference>
<evidence type="ECO:0000313" key="4">
    <source>
        <dbReference type="EMBL" id="KAK3587036.1"/>
    </source>
</evidence>
<dbReference type="CDD" id="cd02961">
    <property type="entry name" value="PDI_a_family"/>
    <property type="match status" value="1"/>
</dbReference>
<dbReference type="GO" id="GO:0016671">
    <property type="term" value="F:oxidoreductase activity, acting on a sulfur group of donors, disulfide as acceptor"/>
    <property type="evidence" value="ECO:0007669"/>
    <property type="project" value="TreeGrafter"/>
</dbReference>
<dbReference type="FunFam" id="3.40.30.10:FF:000087">
    <property type="entry name" value="DnaJ homolog subfamily C member 10"/>
    <property type="match status" value="1"/>
</dbReference>
<accession>A0AAE0S831</accession>
<evidence type="ECO:0000256" key="1">
    <source>
        <dbReference type="ARBA" id="ARBA00020920"/>
    </source>
</evidence>
<reference evidence="4" key="1">
    <citation type="journal article" date="2021" name="Genome Biol. Evol.">
        <title>A High-Quality Reference Genome for a Parasitic Bivalve with Doubly Uniparental Inheritance (Bivalvia: Unionida).</title>
        <authorList>
            <person name="Smith C.H."/>
        </authorList>
    </citation>
    <scope>NUCLEOTIDE SEQUENCE</scope>
    <source>
        <strain evidence="4">CHS0354</strain>
    </source>
</reference>
<dbReference type="InterPro" id="IPR013766">
    <property type="entry name" value="Thioredoxin_domain"/>
</dbReference>
<dbReference type="InterPro" id="IPR036249">
    <property type="entry name" value="Thioredoxin-like_sf"/>
</dbReference>
<dbReference type="GO" id="GO:0005788">
    <property type="term" value="C:endoplasmic reticulum lumen"/>
    <property type="evidence" value="ECO:0007669"/>
    <property type="project" value="TreeGrafter"/>
</dbReference>
<proteinExistence type="predicted"/>
<dbReference type="GO" id="GO:0051787">
    <property type="term" value="F:misfolded protein binding"/>
    <property type="evidence" value="ECO:0007669"/>
    <property type="project" value="TreeGrafter"/>
</dbReference>
<gene>
    <name evidence="4" type="ORF">CHS0354_008058</name>
</gene>
<sequence>MDLYKYLHQLLCLRFCQLLVIYLVTVQYLVSGVDFYELLGVNRGASDKEIRKAFKKLAVTLHPDKNKDPDAHDKFLKINRAYEVLKDEDLRKKYDMHGEEGLKDDFHGGQKYESWRFYQEEFGLYDDDPEIITLSRSDFEQSVEGTDDVWFINFYSPHCSHCHTLAPTWREVAHELGGVLRIGAVNCEDNWHLCRIQEIQSYPSLIIYPSKEKYFGEKTVRDLVKYALKYVRVKVIELRKGNFEKKVRNTKSELPWLITFCGDTGDCLEPNTALKLAGMLEDLANVASLDCHNNNVKLCQDLGNTDGTVFYNQGEVQEGKGLKITSLVAQDIATQVLSQLPDVTDLDTSKFQTIQEKLNHGQEKAWLVHFVEGSEGRDLELRKLPVLLKDLKVGRVDCQQNRHICNDLHIHKFPSFVLFKSQGGHENYYGRMTAHDVAAFARDSSSIKLEALSPKDFHGHRVGPSSSQTWFIDFFAPWCPPCMKLLPEFRKAAKNYGEVVNFGTVDCTIHVDLCKMYNIHSYPTTILYNQTVPHQFHGHHDVRSIIEFIQDTLNPPVITLEYNTFYSHVVDKKVDDIWLVDFFAPWCGPCQQLAPEWRRLAKMLKGSKNIHVALVDCVAQHNLCQEQQVHSYPTLRLFPAGSTNTGSYFAYSGWNRDADSLKSWVYDFLPSKVETLDWNKFFGNVLTSSTPWIIDFFAPWCGHCQIFKPEFEKVAEGIEGIAKAGKVDCDANRGLCQQAAIRAYPSVRFYRGTVNPGQTQNPYGLDINSQSAQEIIMFVKNNLPHKSTHDEL</sequence>
<organism evidence="4 5">
    <name type="scientific">Potamilus streckersoni</name>
    <dbReference type="NCBI Taxonomy" id="2493646"/>
    <lineage>
        <taxon>Eukaryota</taxon>
        <taxon>Metazoa</taxon>
        <taxon>Spiralia</taxon>
        <taxon>Lophotrochozoa</taxon>
        <taxon>Mollusca</taxon>
        <taxon>Bivalvia</taxon>
        <taxon>Autobranchia</taxon>
        <taxon>Heteroconchia</taxon>
        <taxon>Palaeoheterodonta</taxon>
        <taxon>Unionida</taxon>
        <taxon>Unionoidea</taxon>
        <taxon>Unionidae</taxon>
        <taxon>Ambleminae</taxon>
        <taxon>Lampsilini</taxon>
        <taxon>Potamilus</taxon>
    </lineage>
</organism>
<evidence type="ECO:0000313" key="5">
    <source>
        <dbReference type="Proteomes" id="UP001195483"/>
    </source>
</evidence>
<dbReference type="PANTHER" id="PTHR44340">
    <property type="entry name" value="DNAJ HOMOLOG SUBFAMILY C MEMBER 10"/>
    <property type="match status" value="1"/>
</dbReference>
<dbReference type="CDD" id="cd06257">
    <property type="entry name" value="DnaJ"/>
    <property type="match status" value="1"/>
</dbReference>
<dbReference type="FunFam" id="1.10.287.110:FF:000029">
    <property type="entry name" value="DnaJ homolog subfamily C member 10"/>
    <property type="match status" value="1"/>
</dbReference>